<dbReference type="EMBL" id="BFAV01000129">
    <property type="protein sequence ID" value="GBF34170.1"/>
    <property type="molecule type" value="Genomic_DNA"/>
</dbReference>
<name>A0A2L2XDD5_9FIRM</name>
<dbReference type="Proteomes" id="UP000239549">
    <property type="component" value="Unassembled WGS sequence"/>
</dbReference>
<dbReference type="AlphaFoldDB" id="A0A2L2XDD5"/>
<reference evidence="2" key="1">
    <citation type="submission" date="2018-02" db="EMBL/GenBank/DDBJ databases">
        <title>Genome sequence of Desulfocucumis palustris strain NAW-5.</title>
        <authorList>
            <person name="Watanabe M."/>
            <person name="Kojima H."/>
            <person name="Fukui M."/>
        </authorList>
    </citation>
    <scope>NUCLEOTIDE SEQUENCE [LARGE SCALE GENOMIC DNA]</scope>
    <source>
        <strain evidence="2">NAW-5</strain>
    </source>
</reference>
<evidence type="ECO:0000313" key="2">
    <source>
        <dbReference type="Proteomes" id="UP000239549"/>
    </source>
</evidence>
<accession>A0A2L2XDD5</accession>
<proteinExistence type="predicted"/>
<protein>
    <submittedName>
        <fullName evidence="1">Uncharacterized protein</fullName>
    </submittedName>
</protein>
<sequence length="45" mass="5379">MRFIIFSMPGFSQESYDKIHGFNFEKIKDNIIKMSRNFRENGFTG</sequence>
<evidence type="ECO:0000313" key="1">
    <source>
        <dbReference type="EMBL" id="GBF34170.1"/>
    </source>
</evidence>
<gene>
    <name evidence="1" type="ORF">DCCM_3282</name>
</gene>
<comment type="caution">
    <text evidence="1">The sequence shown here is derived from an EMBL/GenBank/DDBJ whole genome shotgun (WGS) entry which is preliminary data.</text>
</comment>
<keyword evidence="2" id="KW-1185">Reference proteome</keyword>
<organism evidence="1 2">
    <name type="scientific">Desulfocucumis palustris</name>
    <dbReference type="NCBI Taxonomy" id="1898651"/>
    <lineage>
        <taxon>Bacteria</taxon>
        <taxon>Bacillati</taxon>
        <taxon>Bacillota</taxon>
        <taxon>Clostridia</taxon>
        <taxon>Eubacteriales</taxon>
        <taxon>Desulfocucumaceae</taxon>
        <taxon>Desulfocucumis</taxon>
    </lineage>
</organism>